<feature type="domain" description="HMA" evidence="9">
    <location>
        <begin position="332"/>
        <end position="399"/>
    </location>
</feature>
<dbReference type="GO" id="GO:0030003">
    <property type="term" value="P:intracellular monoatomic cation homeostasis"/>
    <property type="evidence" value="ECO:0007669"/>
    <property type="project" value="UniProtKB-ARBA"/>
</dbReference>
<feature type="region of interest" description="Disordered" evidence="8">
    <location>
        <begin position="1"/>
        <end position="69"/>
    </location>
</feature>
<accession>A0AAV9H937</accession>
<dbReference type="InterPro" id="IPR018303">
    <property type="entry name" value="ATPase_P-typ_P_site"/>
</dbReference>
<comment type="subcellular location">
    <subcellularLocation>
        <location evidence="1 7">Membrane</location>
    </subcellularLocation>
</comment>
<name>A0AAV9H937_9PEZI</name>
<evidence type="ECO:0000313" key="11">
    <source>
        <dbReference type="Proteomes" id="UP001321749"/>
    </source>
</evidence>
<dbReference type="SFLD" id="SFLDG00002">
    <property type="entry name" value="C1.7:_P-type_atpase_like"/>
    <property type="match status" value="1"/>
</dbReference>
<gene>
    <name evidence="10" type="ORF">QBC42DRAFT_279500</name>
</gene>
<feature type="compositionally biased region" description="Polar residues" evidence="8">
    <location>
        <begin position="22"/>
        <end position="31"/>
    </location>
</feature>
<evidence type="ECO:0000256" key="4">
    <source>
        <dbReference type="ARBA" id="ARBA00022967"/>
    </source>
</evidence>
<evidence type="ECO:0000256" key="7">
    <source>
        <dbReference type="RuleBase" id="RU362081"/>
    </source>
</evidence>
<feature type="transmembrane region" description="Helical" evidence="7">
    <location>
        <begin position="1080"/>
        <end position="1105"/>
    </location>
</feature>
<evidence type="ECO:0000256" key="8">
    <source>
        <dbReference type="SAM" id="MobiDB-lite"/>
    </source>
</evidence>
<dbReference type="InterPro" id="IPR008250">
    <property type="entry name" value="ATPase_P-typ_transduc_dom_A_sf"/>
</dbReference>
<sequence length="1135" mass="120459">MACGSGCCGGSKPQVEEPDAAKTQQAPNSTQAECPEPPPAAELVSQDETNTGSGIPEEIETPSCCKDKSSPCCDASCLLRLALRACKDDDKDCESGGQEETLQEGSGDGATVRTPRRRAKKRSPCNYHARKTRETYATTLEALGCICRALLALGQESCCAKNERSSVDRKRRSASSSWSSSSSSSSLHALQKTSPDFCCSTATPSQTVPRLRARDSSSGFKNACCGKPQPSPVVDSCSKGCCDKQESLVVADDVYTEECRARSPATVVKESCSRASFCNPKTAAKAAVPRAASKGCCSDPSSPPNSLGIAYANGPDISSIAADIEKGYSDREHIVLSVSGMTCSGCESKLQLMLNKHPAVNNLKTSLVLSRAEFELDLKAGSVDEVMRHIERTTEFKCEKVQTQGFRVDLTVPNAADFVASELPKGVTDVTAVDRTTVQVTYDPSIVGARDLCERLGVELAPLRPDQTVTTSKKHVQQILYMTLLSTILTIPVLVMAFAPLPNKETRLDFAYASLVLATLVQIIIAGPFYPTALKALVFARVIEMDLLIVLSTTAAYIFSVVSFGYLVAGSPLSTGSFFETSTLLVTLIMVGRYAAALARQKAVESISVRSLQASTAILVEGERGDKEIDLRLLQFGDVFKVAPESKIPTDGTVISGVSEVDESMITGESRPVEKRAGSTLIAGTINGSGTLLARVARLPGDNTIDTIAGMVDQAKLTKPKMQQLADRVASRFVPVIVGLMVITLVTWIGVGVSIRKLPASEAAIQALTYAITVLIVSCPCAIGLAVPMVIVIATGVGAKHGVVFKSAESIEVAYKTSHVILDKTGTLTEGKLAVVFVDHAGDEETVKRSASLLLGMVEGIRHPVSVALAAYLKENGTVAAEVLGTKSIPGKGLEATLCSGEVLRAGNSRWLGLETDARVQPLLAQGHTVFCFAINGDLLSVFGLQDSIRADTFAAIRALHERSISVHVLSGDDDGAVRLVTGQLQIPEANVRSRCTPGDKQEYTQEILNRPGNPVVIFCGDGTNDAVALAQATVGIAINRDESTGADVAKSAADVVLMRPDLGGILTVIKLSKKAVYRIFFNFAWSFVYNLFAVLLAAGAFVNARISPEYAGLGELVSVLPVIGAAWALKWERI</sequence>
<comment type="similarity">
    <text evidence="7">Belongs to the cation transport ATPase (P-type) (TC 3.A.3) family. Type IB subfamily.</text>
</comment>
<dbReference type="InterPro" id="IPR036412">
    <property type="entry name" value="HAD-like_sf"/>
</dbReference>
<dbReference type="Gene3D" id="2.70.150.10">
    <property type="entry name" value="Calcium-transporting ATPase, cytoplasmic transduction domain A"/>
    <property type="match status" value="1"/>
</dbReference>
<dbReference type="SFLD" id="SFLDF00027">
    <property type="entry name" value="p-type_atpase"/>
    <property type="match status" value="1"/>
</dbReference>
<dbReference type="GO" id="GO:0005524">
    <property type="term" value="F:ATP binding"/>
    <property type="evidence" value="ECO:0007669"/>
    <property type="project" value="UniProtKB-UniRule"/>
</dbReference>
<evidence type="ECO:0000259" key="9">
    <source>
        <dbReference type="PROSITE" id="PS50846"/>
    </source>
</evidence>
<comment type="caution">
    <text evidence="10">The sequence shown here is derived from an EMBL/GenBank/DDBJ whole genome shotgun (WGS) entry which is preliminary data.</text>
</comment>
<feature type="transmembrane region" description="Helical" evidence="7">
    <location>
        <begin position="545"/>
        <end position="569"/>
    </location>
</feature>
<dbReference type="InterPro" id="IPR044492">
    <property type="entry name" value="P_typ_ATPase_HD_dom"/>
</dbReference>
<dbReference type="Gene3D" id="3.30.70.100">
    <property type="match status" value="1"/>
</dbReference>
<dbReference type="PANTHER" id="PTHR46594">
    <property type="entry name" value="P-TYPE CATION-TRANSPORTING ATPASE"/>
    <property type="match status" value="1"/>
</dbReference>
<dbReference type="InterPro" id="IPR036163">
    <property type="entry name" value="HMA_dom_sf"/>
</dbReference>
<evidence type="ECO:0000256" key="5">
    <source>
        <dbReference type="ARBA" id="ARBA00022989"/>
    </source>
</evidence>
<keyword evidence="5 7" id="KW-1133">Transmembrane helix</keyword>
<dbReference type="InterPro" id="IPR001757">
    <property type="entry name" value="P_typ_ATPase"/>
</dbReference>
<organism evidence="10 11">
    <name type="scientific">Cladorrhinum samala</name>
    <dbReference type="NCBI Taxonomy" id="585594"/>
    <lineage>
        <taxon>Eukaryota</taxon>
        <taxon>Fungi</taxon>
        <taxon>Dikarya</taxon>
        <taxon>Ascomycota</taxon>
        <taxon>Pezizomycotina</taxon>
        <taxon>Sordariomycetes</taxon>
        <taxon>Sordariomycetidae</taxon>
        <taxon>Sordariales</taxon>
        <taxon>Podosporaceae</taxon>
        <taxon>Cladorrhinum</taxon>
    </lineage>
</organism>
<reference evidence="10" key="1">
    <citation type="journal article" date="2023" name="Mol. Phylogenet. Evol.">
        <title>Genome-scale phylogeny and comparative genomics of the fungal order Sordariales.</title>
        <authorList>
            <person name="Hensen N."/>
            <person name="Bonometti L."/>
            <person name="Westerberg I."/>
            <person name="Brannstrom I.O."/>
            <person name="Guillou S."/>
            <person name="Cros-Aarteil S."/>
            <person name="Calhoun S."/>
            <person name="Haridas S."/>
            <person name="Kuo A."/>
            <person name="Mondo S."/>
            <person name="Pangilinan J."/>
            <person name="Riley R."/>
            <person name="LaButti K."/>
            <person name="Andreopoulos B."/>
            <person name="Lipzen A."/>
            <person name="Chen C."/>
            <person name="Yan M."/>
            <person name="Daum C."/>
            <person name="Ng V."/>
            <person name="Clum A."/>
            <person name="Steindorff A."/>
            <person name="Ohm R.A."/>
            <person name="Martin F."/>
            <person name="Silar P."/>
            <person name="Natvig D.O."/>
            <person name="Lalanne C."/>
            <person name="Gautier V."/>
            <person name="Ament-Velasquez S.L."/>
            <person name="Kruys A."/>
            <person name="Hutchinson M.I."/>
            <person name="Powell A.J."/>
            <person name="Barry K."/>
            <person name="Miller A.N."/>
            <person name="Grigoriev I.V."/>
            <person name="Debuchy R."/>
            <person name="Gladieux P."/>
            <person name="Hiltunen Thoren M."/>
            <person name="Johannesson H."/>
        </authorList>
    </citation>
    <scope>NUCLEOTIDE SEQUENCE</scope>
    <source>
        <strain evidence="10">PSN324</strain>
    </source>
</reference>
<dbReference type="PROSITE" id="PS00154">
    <property type="entry name" value="ATPASE_E1_E2"/>
    <property type="match status" value="1"/>
</dbReference>
<dbReference type="Pfam" id="PF00122">
    <property type="entry name" value="E1-E2_ATPase"/>
    <property type="match status" value="1"/>
</dbReference>
<feature type="transmembrane region" description="Helical" evidence="7">
    <location>
        <begin position="479"/>
        <end position="499"/>
    </location>
</feature>
<keyword evidence="7" id="KW-0067">ATP-binding</keyword>
<keyword evidence="11" id="KW-1185">Reference proteome</keyword>
<dbReference type="InterPro" id="IPR056236">
    <property type="entry name" value="HMA_PCA1"/>
</dbReference>
<dbReference type="InterPro" id="IPR023214">
    <property type="entry name" value="HAD_sf"/>
</dbReference>
<dbReference type="SUPFAM" id="SSF55008">
    <property type="entry name" value="HMA, heavy metal-associated domain"/>
    <property type="match status" value="1"/>
</dbReference>
<dbReference type="PROSITE" id="PS50846">
    <property type="entry name" value="HMA_2"/>
    <property type="match status" value="1"/>
</dbReference>
<keyword evidence="4" id="KW-1278">Translocase</keyword>
<dbReference type="GO" id="GO:0019829">
    <property type="term" value="F:ATPase-coupled monoatomic cation transmembrane transporter activity"/>
    <property type="evidence" value="ECO:0007669"/>
    <property type="project" value="InterPro"/>
</dbReference>
<dbReference type="InterPro" id="IPR023299">
    <property type="entry name" value="ATPase_P-typ_cyto_dom_N"/>
</dbReference>
<dbReference type="EMBL" id="MU865126">
    <property type="protein sequence ID" value="KAK4457248.1"/>
    <property type="molecule type" value="Genomic_DNA"/>
</dbReference>
<dbReference type="SUPFAM" id="SSF81665">
    <property type="entry name" value="Calcium ATPase, transmembrane domain M"/>
    <property type="match status" value="1"/>
</dbReference>
<dbReference type="PRINTS" id="PR00119">
    <property type="entry name" value="CATATPASE"/>
</dbReference>
<evidence type="ECO:0000256" key="2">
    <source>
        <dbReference type="ARBA" id="ARBA00022692"/>
    </source>
</evidence>
<dbReference type="SUPFAM" id="SSF56784">
    <property type="entry name" value="HAD-like"/>
    <property type="match status" value="1"/>
</dbReference>
<dbReference type="Pfam" id="PF00403">
    <property type="entry name" value="HMA"/>
    <property type="match status" value="1"/>
</dbReference>
<feature type="transmembrane region" description="Helical" evidence="7">
    <location>
        <begin position="729"/>
        <end position="750"/>
    </location>
</feature>
<dbReference type="NCBIfam" id="TIGR01525">
    <property type="entry name" value="ATPase-IB_hvy"/>
    <property type="match status" value="1"/>
</dbReference>
<feature type="compositionally biased region" description="Basic residues" evidence="8">
    <location>
        <begin position="114"/>
        <end position="125"/>
    </location>
</feature>
<dbReference type="InterPro" id="IPR059000">
    <property type="entry name" value="ATPase_P-type_domA"/>
</dbReference>
<dbReference type="InterPro" id="IPR027256">
    <property type="entry name" value="P-typ_ATPase_IB"/>
</dbReference>
<dbReference type="NCBIfam" id="TIGR01511">
    <property type="entry name" value="ATPase-IB1_Cu"/>
    <property type="match status" value="1"/>
</dbReference>
<reference evidence="10" key="2">
    <citation type="submission" date="2023-06" db="EMBL/GenBank/DDBJ databases">
        <authorList>
            <consortium name="Lawrence Berkeley National Laboratory"/>
            <person name="Mondo S.J."/>
            <person name="Hensen N."/>
            <person name="Bonometti L."/>
            <person name="Westerberg I."/>
            <person name="Brannstrom I.O."/>
            <person name="Guillou S."/>
            <person name="Cros-Aarteil S."/>
            <person name="Calhoun S."/>
            <person name="Haridas S."/>
            <person name="Kuo A."/>
            <person name="Pangilinan J."/>
            <person name="Riley R."/>
            <person name="Labutti K."/>
            <person name="Andreopoulos B."/>
            <person name="Lipzen A."/>
            <person name="Chen C."/>
            <person name="Yanf M."/>
            <person name="Daum C."/>
            <person name="Ng V."/>
            <person name="Clum A."/>
            <person name="Steindorff A."/>
            <person name="Ohm R."/>
            <person name="Martin F."/>
            <person name="Silar P."/>
            <person name="Natvig D."/>
            <person name="Lalanne C."/>
            <person name="Gautier V."/>
            <person name="Ament-Velasquez S.L."/>
            <person name="Kruys A."/>
            <person name="Hutchinson M.I."/>
            <person name="Powell A.J."/>
            <person name="Barry K."/>
            <person name="Miller A.N."/>
            <person name="Grigoriev I.V."/>
            <person name="Debuchy R."/>
            <person name="Gladieux P."/>
            <person name="Thoren M.H."/>
            <person name="Johannesson H."/>
        </authorList>
    </citation>
    <scope>NUCLEOTIDE SEQUENCE</scope>
    <source>
        <strain evidence="10">PSN324</strain>
    </source>
</reference>
<dbReference type="Gene3D" id="3.40.50.1000">
    <property type="entry name" value="HAD superfamily/HAD-like"/>
    <property type="match status" value="1"/>
</dbReference>
<dbReference type="GO" id="GO:0016020">
    <property type="term" value="C:membrane"/>
    <property type="evidence" value="ECO:0007669"/>
    <property type="project" value="UniProtKB-SubCell"/>
</dbReference>
<keyword evidence="3 7" id="KW-0479">Metal-binding</keyword>
<keyword evidence="7" id="KW-0547">Nucleotide-binding</keyword>
<proteinExistence type="inferred from homology"/>
<dbReference type="SFLD" id="SFLDS00003">
    <property type="entry name" value="Haloacid_Dehalogenase"/>
    <property type="match status" value="1"/>
</dbReference>
<evidence type="ECO:0000256" key="6">
    <source>
        <dbReference type="ARBA" id="ARBA00023136"/>
    </source>
</evidence>
<evidence type="ECO:0000256" key="1">
    <source>
        <dbReference type="ARBA" id="ARBA00004370"/>
    </source>
</evidence>
<dbReference type="Proteomes" id="UP001321749">
    <property type="component" value="Unassembled WGS sequence"/>
</dbReference>
<dbReference type="InterPro" id="IPR023298">
    <property type="entry name" value="ATPase_P-typ_TM_dom_sf"/>
</dbReference>
<evidence type="ECO:0000313" key="10">
    <source>
        <dbReference type="EMBL" id="KAK4457248.1"/>
    </source>
</evidence>
<dbReference type="FunFam" id="2.70.150.10:FF:000002">
    <property type="entry name" value="Copper-transporting ATPase 1, putative"/>
    <property type="match status" value="1"/>
</dbReference>
<dbReference type="Gene3D" id="3.40.1110.10">
    <property type="entry name" value="Calcium-transporting ATPase, cytoplasmic domain N"/>
    <property type="match status" value="1"/>
</dbReference>
<feature type="transmembrane region" description="Helical" evidence="7">
    <location>
        <begin position="1111"/>
        <end position="1130"/>
    </location>
</feature>
<keyword evidence="6 7" id="KW-0472">Membrane</keyword>
<dbReference type="GO" id="GO:0046872">
    <property type="term" value="F:metal ion binding"/>
    <property type="evidence" value="ECO:0007669"/>
    <property type="project" value="UniProtKB-KW"/>
</dbReference>
<dbReference type="AlphaFoldDB" id="A0AAV9H937"/>
<dbReference type="Pfam" id="PF00702">
    <property type="entry name" value="Hydrolase"/>
    <property type="match status" value="1"/>
</dbReference>
<dbReference type="NCBIfam" id="TIGR01494">
    <property type="entry name" value="ATPase_P-type"/>
    <property type="match status" value="2"/>
</dbReference>
<feature type="transmembrane region" description="Helical" evidence="7">
    <location>
        <begin position="511"/>
        <end position="533"/>
    </location>
</feature>
<dbReference type="InterPro" id="IPR006121">
    <property type="entry name" value="HMA_dom"/>
</dbReference>
<protein>
    <submittedName>
        <fullName evidence="10">Copper-translocating P-t</fullName>
    </submittedName>
</protein>
<keyword evidence="2 7" id="KW-0812">Transmembrane</keyword>
<dbReference type="SUPFAM" id="SSF81653">
    <property type="entry name" value="Calcium ATPase, transduction domain A"/>
    <property type="match status" value="1"/>
</dbReference>
<dbReference type="Pfam" id="PF24534">
    <property type="entry name" value="HMA_PCA1"/>
    <property type="match status" value="1"/>
</dbReference>
<evidence type="ECO:0000256" key="3">
    <source>
        <dbReference type="ARBA" id="ARBA00022723"/>
    </source>
</evidence>
<dbReference type="PANTHER" id="PTHR46594:SF4">
    <property type="entry name" value="P-TYPE CATION-TRANSPORTING ATPASE"/>
    <property type="match status" value="1"/>
</dbReference>
<dbReference type="CDD" id="cd00371">
    <property type="entry name" value="HMA"/>
    <property type="match status" value="1"/>
</dbReference>
<feature type="region of interest" description="Disordered" evidence="8">
    <location>
        <begin position="89"/>
        <end position="125"/>
    </location>
</feature>
<dbReference type="GO" id="GO:0016887">
    <property type="term" value="F:ATP hydrolysis activity"/>
    <property type="evidence" value="ECO:0007669"/>
    <property type="project" value="InterPro"/>
</dbReference>
<feature type="transmembrane region" description="Helical" evidence="7">
    <location>
        <begin position="770"/>
        <end position="797"/>
    </location>
</feature>